<evidence type="ECO:0000256" key="1">
    <source>
        <dbReference type="ARBA" id="ARBA00023033"/>
    </source>
</evidence>
<dbReference type="PRINTS" id="PR00420">
    <property type="entry name" value="RNGMNOXGNASE"/>
</dbReference>
<dbReference type="PANTHER" id="PTHR46028">
    <property type="entry name" value="KYNURENINE 3-MONOOXYGENASE"/>
    <property type="match status" value="1"/>
</dbReference>
<dbReference type="SUPFAM" id="SSF51905">
    <property type="entry name" value="FAD/NAD(P)-binding domain"/>
    <property type="match status" value="1"/>
</dbReference>
<evidence type="ECO:0000256" key="2">
    <source>
        <dbReference type="SAM" id="MobiDB-lite"/>
    </source>
</evidence>
<dbReference type="EMBL" id="DF237516">
    <property type="protein sequence ID" value="GAQ89828.1"/>
    <property type="molecule type" value="Genomic_DNA"/>
</dbReference>
<evidence type="ECO:0000313" key="5">
    <source>
        <dbReference type="EMBL" id="GAQ89828.1"/>
    </source>
</evidence>
<dbReference type="PANTHER" id="PTHR46028:SF5">
    <property type="entry name" value="KYNURENINE 3-MONOOXYGENASE"/>
    <property type="match status" value="1"/>
</dbReference>
<dbReference type="Gene3D" id="3.50.50.60">
    <property type="entry name" value="FAD/NAD(P)-binding domain"/>
    <property type="match status" value="1"/>
</dbReference>
<evidence type="ECO:0000256" key="3">
    <source>
        <dbReference type="SAM" id="Phobius"/>
    </source>
</evidence>
<feature type="region of interest" description="Disordered" evidence="2">
    <location>
        <begin position="1"/>
        <end position="31"/>
    </location>
</feature>
<dbReference type="STRING" id="105231.A0A1Y1INY8"/>
<dbReference type="GO" id="GO:0071949">
    <property type="term" value="F:FAD binding"/>
    <property type="evidence" value="ECO:0007669"/>
    <property type="project" value="InterPro"/>
</dbReference>
<sequence length="613" mass="66507">MAPKDTSDSGTPNSAEPHSKSGSATSSGDTNKSDKVHIVIVGCGPAGLLLAFYLLERGAGRFQVSIFESREDLRVTAKRERNARRYSLVLAYRGKKVLARIPGLLDAIREISIPSDELYLHVGKYVGARAFKLAGVPPGVENADDMIGLNVDRADLCAAMLSYLMERHGDSGLLSVHFFKKCTAFLTSIDFQKREALFEDVKVNIEAQGNEVNVIPGQDTCQATTGAPLQRVPYDLVVGADGVNSAVRHSFTLLPRGFDCSVTDQFSRAYILHVRRPPEISPSGFNLVPKIPDAQSFRCLFYPSGQKAESINLALIWPVNDPPVEFLAMKDPAEMTSWLRQRLPFLDLQESAAQDILAQRVAQLRMVKCEPYHHSEGGAVLIGDAAHATPPAIGQGCNSSLVDAAVLARLLLGESVGEDDRLETKGMKDGLGLLGKRDRLKSVNQKSGLGLLGKLAVGEDHRLESENKKDGLKVHGEAVGGDDRLEAASAKASDAAPGGRTEILERLPRALARYSALQVPEGHALVDCSDAEGPLDARVGFWHALRRFVTGALWRLFPWLVSPPIMFMAGFGANFSDVRRIHAGQIEKILASNERVKAQWREAQAKKVLAGGV</sequence>
<dbReference type="AlphaFoldDB" id="A0A1Y1INY8"/>
<reference evidence="5 6" key="1">
    <citation type="journal article" date="2014" name="Nat. Commun.">
        <title>Klebsormidium flaccidum genome reveals primary factors for plant terrestrial adaptation.</title>
        <authorList>
            <person name="Hori K."/>
            <person name="Maruyama F."/>
            <person name="Fujisawa T."/>
            <person name="Togashi T."/>
            <person name="Yamamoto N."/>
            <person name="Seo M."/>
            <person name="Sato S."/>
            <person name="Yamada T."/>
            <person name="Mori H."/>
            <person name="Tajima N."/>
            <person name="Moriyama T."/>
            <person name="Ikeuchi M."/>
            <person name="Watanabe M."/>
            <person name="Wada H."/>
            <person name="Kobayashi K."/>
            <person name="Saito M."/>
            <person name="Masuda T."/>
            <person name="Sasaki-Sekimoto Y."/>
            <person name="Mashiguchi K."/>
            <person name="Awai K."/>
            <person name="Shimojima M."/>
            <person name="Masuda S."/>
            <person name="Iwai M."/>
            <person name="Nobusawa T."/>
            <person name="Narise T."/>
            <person name="Kondo S."/>
            <person name="Saito H."/>
            <person name="Sato R."/>
            <person name="Murakawa M."/>
            <person name="Ihara Y."/>
            <person name="Oshima-Yamada Y."/>
            <person name="Ohtaka K."/>
            <person name="Satoh M."/>
            <person name="Sonobe K."/>
            <person name="Ishii M."/>
            <person name="Ohtani R."/>
            <person name="Kanamori-Sato M."/>
            <person name="Honoki R."/>
            <person name="Miyazaki D."/>
            <person name="Mochizuki H."/>
            <person name="Umetsu J."/>
            <person name="Higashi K."/>
            <person name="Shibata D."/>
            <person name="Kamiya Y."/>
            <person name="Sato N."/>
            <person name="Nakamura Y."/>
            <person name="Tabata S."/>
            <person name="Ida S."/>
            <person name="Kurokawa K."/>
            <person name="Ohta H."/>
        </authorList>
    </citation>
    <scope>NUCLEOTIDE SEQUENCE [LARGE SCALE GENOMIC DNA]</scope>
    <source>
        <strain evidence="5 6">NIES-2285</strain>
    </source>
</reference>
<keyword evidence="1" id="KW-0560">Oxidoreductase</keyword>
<feature type="compositionally biased region" description="Polar residues" evidence="2">
    <location>
        <begin position="8"/>
        <end position="30"/>
    </location>
</feature>
<keyword evidence="3" id="KW-0812">Transmembrane</keyword>
<keyword evidence="3" id="KW-0472">Membrane</keyword>
<dbReference type="Pfam" id="PF01494">
    <property type="entry name" value="FAD_binding_3"/>
    <property type="match status" value="1"/>
</dbReference>
<dbReference type="GO" id="GO:0070189">
    <property type="term" value="P:kynurenine metabolic process"/>
    <property type="evidence" value="ECO:0000318"/>
    <property type="project" value="GO_Central"/>
</dbReference>
<keyword evidence="1" id="KW-0503">Monooxygenase</keyword>
<proteinExistence type="predicted"/>
<organism evidence="5 6">
    <name type="scientific">Klebsormidium nitens</name>
    <name type="common">Green alga</name>
    <name type="synonym">Ulothrix nitens</name>
    <dbReference type="NCBI Taxonomy" id="105231"/>
    <lineage>
        <taxon>Eukaryota</taxon>
        <taxon>Viridiplantae</taxon>
        <taxon>Streptophyta</taxon>
        <taxon>Klebsormidiophyceae</taxon>
        <taxon>Klebsormidiales</taxon>
        <taxon>Klebsormidiaceae</taxon>
        <taxon>Klebsormidium</taxon>
    </lineage>
</organism>
<dbReference type="OrthoDB" id="10053569at2759"/>
<keyword evidence="3" id="KW-1133">Transmembrane helix</keyword>
<dbReference type="Proteomes" id="UP000054558">
    <property type="component" value="Unassembled WGS sequence"/>
</dbReference>
<dbReference type="InterPro" id="IPR036188">
    <property type="entry name" value="FAD/NAD-bd_sf"/>
</dbReference>
<keyword evidence="6" id="KW-1185">Reference proteome</keyword>
<evidence type="ECO:0000313" key="6">
    <source>
        <dbReference type="Proteomes" id="UP000054558"/>
    </source>
</evidence>
<gene>
    <name evidence="5" type="ORF">KFL_005670020</name>
</gene>
<feature type="transmembrane region" description="Helical" evidence="3">
    <location>
        <begin position="36"/>
        <end position="55"/>
    </location>
</feature>
<accession>A0A1Y1INY8</accession>
<dbReference type="InterPro" id="IPR002938">
    <property type="entry name" value="FAD-bd"/>
</dbReference>
<protein>
    <recommendedName>
        <fullName evidence="4">FAD-binding domain-containing protein</fullName>
    </recommendedName>
</protein>
<dbReference type="GO" id="GO:0004502">
    <property type="term" value="F:kynurenine 3-monooxygenase activity"/>
    <property type="evidence" value="ECO:0000318"/>
    <property type="project" value="GO_Central"/>
</dbReference>
<name>A0A1Y1INY8_KLENI</name>
<feature type="domain" description="FAD-binding" evidence="4">
    <location>
        <begin position="230"/>
        <end position="413"/>
    </location>
</feature>
<evidence type="ECO:0000259" key="4">
    <source>
        <dbReference type="Pfam" id="PF01494"/>
    </source>
</evidence>